<accession>A0A0R1KMB6</accession>
<comment type="caution">
    <text evidence="1">The sequence shown here is derived from an EMBL/GenBank/DDBJ whole genome shotgun (WGS) entry which is preliminary data.</text>
</comment>
<evidence type="ECO:0000313" key="1">
    <source>
        <dbReference type="EMBL" id="KRK82025.1"/>
    </source>
</evidence>
<gene>
    <name evidence="1" type="ORF">FC78_GL000327</name>
</gene>
<evidence type="ECO:0000313" key="2">
    <source>
        <dbReference type="Proteomes" id="UP000051515"/>
    </source>
</evidence>
<sequence length="104" mass="11951">MSVDNLGDLKKLVQSKEDGFEVTGLAFEFCDQVHQAQVFGSGSDWSIAATNGWMALVTGFNHKIHRMFMSQDKKEREDLQHLISTQYVIKKTEQAEKYRLILKK</sequence>
<reference evidence="1 2" key="1">
    <citation type="journal article" date="2015" name="Genome Announc.">
        <title>Expanding the biotechnology potential of lactobacilli through comparative genomics of 213 strains and associated genera.</title>
        <authorList>
            <person name="Sun Z."/>
            <person name="Harris H.M."/>
            <person name="McCann A."/>
            <person name="Guo C."/>
            <person name="Argimon S."/>
            <person name="Zhang W."/>
            <person name="Yang X."/>
            <person name="Jeffery I.B."/>
            <person name="Cooney J.C."/>
            <person name="Kagawa T.F."/>
            <person name="Liu W."/>
            <person name="Song Y."/>
            <person name="Salvetti E."/>
            <person name="Wrobel A."/>
            <person name="Rasinkangas P."/>
            <person name="Parkhill J."/>
            <person name="Rea M.C."/>
            <person name="O'Sullivan O."/>
            <person name="Ritari J."/>
            <person name="Douillard F.P."/>
            <person name="Paul Ross R."/>
            <person name="Yang R."/>
            <person name="Briner A.E."/>
            <person name="Felis G.E."/>
            <person name="de Vos W.M."/>
            <person name="Barrangou R."/>
            <person name="Klaenhammer T.R."/>
            <person name="Caufield P.W."/>
            <person name="Cui Y."/>
            <person name="Zhang H."/>
            <person name="O'Toole P.W."/>
        </authorList>
    </citation>
    <scope>NUCLEOTIDE SEQUENCE [LARGE SCALE GENOMIC DNA]</scope>
    <source>
        <strain evidence="1 2">DSM 19674</strain>
    </source>
</reference>
<keyword evidence="2" id="KW-1185">Reference proteome</keyword>
<dbReference type="Proteomes" id="UP000051515">
    <property type="component" value="Unassembled WGS sequence"/>
</dbReference>
<dbReference type="AlphaFoldDB" id="A0A0R1KMB6"/>
<proteinExistence type="predicted"/>
<dbReference type="STRING" id="1423788.FC78_GL000327"/>
<protein>
    <submittedName>
        <fullName evidence="1">Uncharacterized protein</fullName>
    </submittedName>
</protein>
<dbReference type="OrthoDB" id="2317031at2"/>
<dbReference type="EMBL" id="AZDY01000041">
    <property type="protein sequence ID" value="KRK82025.1"/>
    <property type="molecule type" value="Genomic_DNA"/>
</dbReference>
<dbReference type="RefSeq" id="WP_056954468.1">
    <property type="nucleotide sequence ID" value="NZ_AZDY01000041.1"/>
</dbReference>
<name>A0A0R1KMB6_9LACO</name>
<organism evidence="1 2">
    <name type="scientific">Companilactobacillus bobalius DSM 19674</name>
    <dbReference type="NCBI Taxonomy" id="1423788"/>
    <lineage>
        <taxon>Bacteria</taxon>
        <taxon>Bacillati</taxon>
        <taxon>Bacillota</taxon>
        <taxon>Bacilli</taxon>
        <taxon>Lactobacillales</taxon>
        <taxon>Lactobacillaceae</taxon>
        <taxon>Companilactobacillus</taxon>
        <taxon>Companilactobacillus bobalius</taxon>
    </lineage>
</organism>
<dbReference type="PATRIC" id="fig|1423788.3.peg.338"/>